<dbReference type="RefSeq" id="WP_369782575.1">
    <property type="nucleotide sequence ID" value="NZ_CP165623.1"/>
</dbReference>
<dbReference type="Pfam" id="PF08878">
    <property type="entry name" value="HamA"/>
    <property type="match status" value="1"/>
</dbReference>
<organism evidence="2">
    <name type="scientific">Pseudomonas sp. WC2401</name>
    <dbReference type="NCBI Taxonomy" id="3234143"/>
    <lineage>
        <taxon>Bacteria</taxon>
        <taxon>Pseudomonadati</taxon>
        <taxon>Pseudomonadota</taxon>
        <taxon>Gammaproteobacteria</taxon>
        <taxon>Pseudomonadales</taxon>
        <taxon>Pseudomonadaceae</taxon>
        <taxon>Pseudomonas</taxon>
    </lineage>
</organism>
<dbReference type="EMBL" id="CP165623">
    <property type="protein sequence ID" value="XDV07815.1"/>
    <property type="molecule type" value="Genomic_DNA"/>
</dbReference>
<dbReference type="InterPro" id="IPR014976">
    <property type="entry name" value="AbpA_HamA_C"/>
</dbReference>
<evidence type="ECO:0000259" key="1">
    <source>
        <dbReference type="Pfam" id="PF08878"/>
    </source>
</evidence>
<sequence length="309" mass="35483">MTRNNTKLSFEVIIDDLFEKVNLDKGLAPIHNKKILSLLNNFEDGKWRFSKFQSFIWDNIAETALSKSERDSLVNHSLLTSSAKNLRLTDKKDKIGAGSELAEIVLYGIMKHHFSALPVVPKIFYKQNPQDNAKGADSVHIVVSDNDFTIWFGEAKFYTSIEDVSLGKIVESVANSIKTDKLKKENAIIINVNDIDLIIPDEVMRSNIKKALSPQESIDTIKHKINIPILLLHECAITKSQSEMSQDYKDDISNYHTERATSYFKKQLKKINQLHKYNEIKFHIILFPVPCKKTIFDKFLSNVKHYKEQ</sequence>
<reference evidence="2" key="1">
    <citation type="submission" date="2024-07" db="EMBL/GenBank/DDBJ databases">
        <authorList>
            <person name="Biller S.J."/>
        </authorList>
    </citation>
    <scope>NUCLEOTIDE SEQUENCE</scope>
    <source>
        <strain evidence="2">WC2401</strain>
    </source>
</reference>
<name>A0AB39X155_9PSED</name>
<protein>
    <submittedName>
        <fullName evidence="2">DUF1837 domain-containing protein</fullName>
    </submittedName>
</protein>
<proteinExistence type="predicted"/>
<evidence type="ECO:0000313" key="2">
    <source>
        <dbReference type="EMBL" id="XDV07815.1"/>
    </source>
</evidence>
<dbReference type="AlphaFoldDB" id="A0AB39X155"/>
<gene>
    <name evidence="2" type="ORF">AB3G35_09585</name>
</gene>
<feature type="domain" description="Anti-bacteriophage protein A/HamA C-terminal" evidence="1">
    <location>
        <begin position="17"/>
        <end position="301"/>
    </location>
</feature>
<accession>A0AB39X155</accession>